<accession>A0A2V2N7T8</accession>
<feature type="domain" description="Aminoglycoside phosphotransferase" evidence="1">
    <location>
        <begin position="22"/>
        <end position="258"/>
    </location>
</feature>
<name>A0A2V2N7T8_9EURY</name>
<organism evidence="2 3">
    <name type="scientific">Methanospirillum lacunae</name>
    <dbReference type="NCBI Taxonomy" id="668570"/>
    <lineage>
        <taxon>Archaea</taxon>
        <taxon>Methanobacteriati</taxon>
        <taxon>Methanobacteriota</taxon>
        <taxon>Stenosarchaea group</taxon>
        <taxon>Methanomicrobia</taxon>
        <taxon>Methanomicrobiales</taxon>
        <taxon>Methanospirillaceae</taxon>
        <taxon>Methanospirillum</taxon>
    </lineage>
</organism>
<dbReference type="InterPro" id="IPR011009">
    <property type="entry name" value="Kinase-like_dom_sf"/>
</dbReference>
<proteinExistence type="predicted"/>
<evidence type="ECO:0000259" key="1">
    <source>
        <dbReference type="Pfam" id="PF01636"/>
    </source>
</evidence>
<keyword evidence="3" id="KW-1185">Reference proteome</keyword>
<keyword evidence="2" id="KW-0808">Transferase</keyword>
<dbReference type="Gene3D" id="3.90.1200.10">
    <property type="match status" value="1"/>
</dbReference>
<protein>
    <submittedName>
        <fullName evidence="2">Aminoglycoside phosphotransferase</fullName>
    </submittedName>
</protein>
<comment type="caution">
    <text evidence="2">The sequence shown here is derived from an EMBL/GenBank/DDBJ whole genome shotgun (WGS) entry which is preliminary data.</text>
</comment>
<dbReference type="PANTHER" id="PTHR41283:SF1">
    <property type="entry name" value="AMINOGLYCOSIDE PHOSPHOTRANSFERASE DOMAIN-CONTAINING PROTEIN"/>
    <property type="match status" value="1"/>
</dbReference>
<gene>
    <name evidence="2" type="ORF">DK846_10785</name>
</gene>
<dbReference type="GO" id="GO:0016740">
    <property type="term" value="F:transferase activity"/>
    <property type="evidence" value="ECO:0007669"/>
    <property type="project" value="UniProtKB-KW"/>
</dbReference>
<dbReference type="Pfam" id="PF01636">
    <property type="entry name" value="APH"/>
    <property type="match status" value="1"/>
</dbReference>
<reference evidence="2 3" key="1">
    <citation type="submission" date="2018-05" db="EMBL/GenBank/DDBJ databases">
        <title>Draft genome of Methanospirillum lacunae Ki8-1.</title>
        <authorList>
            <person name="Dueholm M.S."/>
            <person name="Nielsen P.H."/>
            <person name="Bakmann L.F."/>
            <person name="Otzen D.E."/>
        </authorList>
    </citation>
    <scope>NUCLEOTIDE SEQUENCE [LARGE SCALE GENOMIC DNA]</scope>
    <source>
        <strain evidence="2 3">Ki8-1</strain>
    </source>
</reference>
<dbReference type="PANTHER" id="PTHR41283">
    <property type="entry name" value="AMINOGLYCOSIDE PHOSPHOTRANSFERASE"/>
    <property type="match status" value="1"/>
</dbReference>
<dbReference type="RefSeq" id="WP_109968961.1">
    <property type="nucleotide sequence ID" value="NZ_CP176093.1"/>
</dbReference>
<dbReference type="InterPro" id="IPR002575">
    <property type="entry name" value="Aminoglycoside_PTrfase"/>
</dbReference>
<dbReference type="GeneID" id="97547032"/>
<dbReference type="OrthoDB" id="59248at2157"/>
<evidence type="ECO:0000313" key="3">
    <source>
        <dbReference type="Proteomes" id="UP000245657"/>
    </source>
</evidence>
<dbReference type="SUPFAM" id="SSF56112">
    <property type="entry name" value="Protein kinase-like (PK-like)"/>
    <property type="match status" value="1"/>
</dbReference>
<dbReference type="Proteomes" id="UP000245657">
    <property type="component" value="Unassembled WGS sequence"/>
</dbReference>
<sequence>MNEYISPTVLNLIHKCVDFSEIIPIKKGYSSDLKYLLITPSSRKYLARITPVGDARAISSMRDQYNLLKDLSKFSLYIPKPHQFQIDDDGRLCLLILDYVDGEDGEEALIRLSCEDQYRIGFQAGEELKKLHKLSAPPETPPWFMMKLRKHEWYCSEFSRNPVDTKGVNLDVIQQFITKNVYLLEGVRQTFQHDDYHPANLIIHDGHLNGIIDFNRSDWGDPIHDFYKLALFTRNISISFARGQVDGYYNGSPSYDFWNRYALYCAMSIIPDLVWSGKQSNLTGSDELKHSFRRIRTMISDHEGFTRIIPLWYRQ</sequence>
<dbReference type="EMBL" id="QGMY01000008">
    <property type="protein sequence ID" value="PWR71343.1"/>
    <property type="molecule type" value="Genomic_DNA"/>
</dbReference>
<dbReference type="AlphaFoldDB" id="A0A2V2N7T8"/>
<evidence type="ECO:0000313" key="2">
    <source>
        <dbReference type="EMBL" id="PWR71343.1"/>
    </source>
</evidence>